<reference evidence="2 3" key="1">
    <citation type="submission" date="2023-02" db="EMBL/GenBank/DDBJ databases">
        <title>LHISI_Scaffold_Assembly.</title>
        <authorList>
            <person name="Stuart O.P."/>
            <person name="Cleave R."/>
            <person name="Magrath M.J.L."/>
            <person name="Mikheyev A.S."/>
        </authorList>
    </citation>
    <scope>NUCLEOTIDE SEQUENCE [LARGE SCALE GENOMIC DNA]</scope>
    <source>
        <strain evidence="2">Daus_M_001</strain>
        <tissue evidence="2">Leg muscle</tissue>
    </source>
</reference>
<dbReference type="Proteomes" id="UP001159363">
    <property type="component" value="Chromosome 5"/>
</dbReference>
<organism evidence="2 3">
    <name type="scientific">Dryococelus australis</name>
    <dbReference type="NCBI Taxonomy" id="614101"/>
    <lineage>
        <taxon>Eukaryota</taxon>
        <taxon>Metazoa</taxon>
        <taxon>Ecdysozoa</taxon>
        <taxon>Arthropoda</taxon>
        <taxon>Hexapoda</taxon>
        <taxon>Insecta</taxon>
        <taxon>Pterygota</taxon>
        <taxon>Neoptera</taxon>
        <taxon>Polyneoptera</taxon>
        <taxon>Phasmatodea</taxon>
        <taxon>Verophasmatodea</taxon>
        <taxon>Anareolatae</taxon>
        <taxon>Phasmatidae</taxon>
        <taxon>Eurycanthinae</taxon>
        <taxon>Dryococelus</taxon>
    </lineage>
</organism>
<keyword evidence="3" id="KW-1185">Reference proteome</keyword>
<evidence type="ECO:0000313" key="2">
    <source>
        <dbReference type="EMBL" id="KAJ8881230.1"/>
    </source>
</evidence>
<feature type="compositionally biased region" description="Basic and acidic residues" evidence="1">
    <location>
        <begin position="90"/>
        <end position="100"/>
    </location>
</feature>
<dbReference type="EMBL" id="JARBHB010000006">
    <property type="protein sequence ID" value="KAJ8881230.1"/>
    <property type="molecule type" value="Genomic_DNA"/>
</dbReference>
<proteinExistence type="predicted"/>
<protein>
    <submittedName>
        <fullName evidence="2">Uncharacterized protein</fullName>
    </submittedName>
</protein>
<name>A0ABQ9HAH5_9NEOP</name>
<evidence type="ECO:0000256" key="1">
    <source>
        <dbReference type="SAM" id="MobiDB-lite"/>
    </source>
</evidence>
<accession>A0ABQ9HAH5</accession>
<evidence type="ECO:0000313" key="3">
    <source>
        <dbReference type="Proteomes" id="UP001159363"/>
    </source>
</evidence>
<feature type="region of interest" description="Disordered" evidence="1">
    <location>
        <begin position="90"/>
        <end position="114"/>
    </location>
</feature>
<gene>
    <name evidence="2" type="ORF">PR048_017704</name>
</gene>
<sequence>MFNLSIAIITNVLHSRIQFNRSTRQSHSSLYRYSQSTDSTLAATRRFAGSSLRCHRSPVAQGHIILQNLNSPLGDPPRLKWFRWPDLEGSPHPESRREKINPPQEGSARVQGGLSRQQLYARRRAFVNLRALHGVLLEQDGGNRIDTEQQACNKKLYTYKRIFGNCSPTNIVRNEFIHDYIAPNDCTPQNWVASTDRSFGHRVRRSTGMKQPLIRRTASTHARKEALLASKKVRVPSANQHSITYWLARSPANKHAEANRTRGLFPETHAADQMRMGAPTLKQPGSVPEGAIPRTFTDDVVLDSFCHLPFAVQTVHCTIYIPLQERSTTAYRFRAPQHTVSEHHSIPFQSTTAYRYALTALSPRKRVEVKDRAGLCSQVSASVNRLREDVNSVNENINSQITYTNKKTDTINENVHKKIDHVDRKTEGISEIITQ</sequence>
<comment type="caution">
    <text evidence="2">The sequence shown here is derived from an EMBL/GenBank/DDBJ whole genome shotgun (WGS) entry which is preliminary data.</text>
</comment>